<dbReference type="PANTHER" id="PTHR37422:SF13">
    <property type="entry name" value="LIPOPOLYSACCHARIDE BIOSYNTHESIS PROTEIN PA4999-RELATED"/>
    <property type="match status" value="1"/>
</dbReference>
<dbReference type="AlphaFoldDB" id="A0A6L8V0U6"/>
<dbReference type="EMBL" id="WTUZ01000020">
    <property type="protein sequence ID" value="MZQ83794.1"/>
    <property type="molecule type" value="Genomic_DNA"/>
</dbReference>
<evidence type="ECO:0000256" key="2">
    <source>
        <dbReference type="ARBA" id="ARBA00022692"/>
    </source>
</evidence>
<evidence type="ECO:0000313" key="7">
    <source>
        <dbReference type="EMBL" id="MZQ83794.1"/>
    </source>
</evidence>
<keyword evidence="2 5" id="KW-0812">Transmembrane</keyword>
<name>A0A6L8V0U6_9BACL</name>
<feature type="domain" description="O-antigen ligase-related" evidence="6">
    <location>
        <begin position="181"/>
        <end position="329"/>
    </location>
</feature>
<feature type="transmembrane region" description="Helical" evidence="5">
    <location>
        <begin position="118"/>
        <end position="137"/>
    </location>
</feature>
<dbReference type="InterPro" id="IPR051533">
    <property type="entry name" value="WaaL-like"/>
</dbReference>
<comment type="caution">
    <text evidence="7">The sequence shown here is derived from an EMBL/GenBank/DDBJ whole genome shotgun (WGS) entry which is preliminary data.</text>
</comment>
<feature type="transmembrane region" description="Helical" evidence="5">
    <location>
        <begin position="226"/>
        <end position="246"/>
    </location>
</feature>
<keyword evidence="3 5" id="KW-1133">Transmembrane helix</keyword>
<sequence>MSRRQNEWISDSNWTSTLSLALLTLFLFLAFMQHGLLFKPEYLIIGSLLYIGASLLIIRGFIPKQLFFYLLISFVGWTFLTTSYAINQQEALNTAFRFSLAIPFVILASQLTNKHRLLLIRILIYLSSGWIVVGLLFKQYRDGRFEGTLGYANSWGILLLAALILNFTVSMIDNKKADKWISLLLIGGVLLTGSRTVFVLMLILIPLQLLLVGKNRWLSMMPQKKILWITVYLAASLSILFTAVLISHQTGSLERLTNINLQASEWTSRLGYYRDAWSIIMDSPLLGYGGGAWHILQYQYQTADYTVRYLHNFWLETWIDSGLLGLLLLSSMVVTFIWISLLKYRTATGHTKTWIVGCFLAGICLLCHSTIDFSFSYSMLFALWTIFPLFSERSLEPTNPKLKNVSNSWTVRIALSLSLLIAAYFSIRLGIAESLIIKSDQISLNQKNTKEAIGLLQQSEKYAFFPAEQHEKIARLLINEYLNPPQQVNNALAIAEDEIGRAIERNPEDPQVHLLKCQIDYAKGNRTEALKQLSAIKDKYPFHHGIHDQFDKWMNTGR</sequence>
<proteinExistence type="predicted"/>
<feature type="transmembrane region" description="Helical" evidence="5">
    <location>
        <begin position="149"/>
        <end position="168"/>
    </location>
</feature>
<feature type="transmembrane region" description="Helical" evidence="5">
    <location>
        <begin position="68"/>
        <end position="87"/>
    </location>
</feature>
<feature type="transmembrane region" description="Helical" evidence="5">
    <location>
        <begin position="12"/>
        <end position="31"/>
    </location>
</feature>
<dbReference type="Pfam" id="PF04932">
    <property type="entry name" value="Wzy_C"/>
    <property type="match status" value="1"/>
</dbReference>
<evidence type="ECO:0000259" key="6">
    <source>
        <dbReference type="Pfam" id="PF04932"/>
    </source>
</evidence>
<keyword evidence="8" id="KW-1185">Reference proteome</keyword>
<reference evidence="7 8" key="1">
    <citation type="submission" date="2019-12" db="EMBL/GenBank/DDBJ databases">
        <title>Paenibacillus sp. nov. sp. isolated from soil.</title>
        <authorList>
            <person name="Kim J."/>
            <person name="Jeong S.E."/>
            <person name="Jung H.S."/>
            <person name="Jeon C.O."/>
        </authorList>
    </citation>
    <scope>NUCLEOTIDE SEQUENCE [LARGE SCALE GENOMIC DNA]</scope>
    <source>
        <strain evidence="7 8">5J-6</strain>
    </source>
</reference>
<dbReference type="GO" id="GO:0016020">
    <property type="term" value="C:membrane"/>
    <property type="evidence" value="ECO:0007669"/>
    <property type="project" value="UniProtKB-SubCell"/>
</dbReference>
<comment type="subcellular location">
    <subcellularLocation>
        <location evidence="1">Membrane</location>
        <topology evidence="1">Multi-pass membrane protein</topology>
    </subcellularLocation>
</comment>
<keyword evidence="4 5" id="KW-0472">Membrane</keyword>
<feature type="transmembrane region" description="Helical" evidence="5">
    <location>
        <begin position="323"/>
        <end position="342"/>
    </location>
</feature>
<evidence type="ECO:0000256" key="5">
    <source>
        <dbReference type="SAM" id="Phobius"/>
    </source>
</evidence>
<evidence type="ECO:0000313" key="8">
    <source>
        <dbReference type="Proteomes" id="UP000481087"/>
    </source>
</evidence>
<evidence type="ECO:0000256" key="1">
    <source>
        <dbReference type="ARBA" id="ARBA00004141"/>
    </source>
</evidence>
<dbReference type="RefSeq" id="WP_161407915.1">
    <property type="nucleotide sequence ID" value="NZ_WTUZ01000020.1"/>
</dbReference>
<feature type="transmembrane region" description="Helical" evidence="5">
    <location>
        <begin position="354"/>
        <end position="387"/>
    </location>
</feature>
<protein>
    <recommendedName>
        <fullName evidence="6">O-antigen ligase-related domain-containing protein</fullName>
    </recommendedName>
</protein>
<gene>
    <name evidence="7" type="ORF">GQF01_16915</name>
</gene>
<evidence type="ECO:0000256" key="4">
    <source>
        <dbReference type="ARBA" id="ARBA00023136"/>
    </source>
</evidence>
<dbReference type="InterPro" id="IPR007016">
    <property type="entry name" value="O-antigen_ligase-rel_domated"/>
</dbReference>
<organism evidence="7 8">
    <name type="scientific">Paenibacillus silvestris</name>
    <dbReference type="NCBI Taxonomy" id="2606219"/>
    <lineage>
        <taxon>Bacteria</taxon>
        <taxon>Bacillati</taxon>
        <taxon>Bacillota</taxon>
        <taxon>Bacilli</taxon>
        <taxon>Bacillales</taxon>
        <taxon>Paenibacillaceae</taxon>
        <taxon>Paenibacillus</taxon>
    </lineage>
</organism>
<feature type="transmembrane region" description="Helical" evidence="5">
    <location>
        <begin position="43"/>
        <end position="62"/>
    </location>
</feature>
<evidence type="ECO:0000256" key="3">
    <source>
        <dbReference type="ARBA" id="ARBA00022989"/>
    </source>
</evidence>
<accession>A0A6L8V0U6</accession>
<dbReference type="Proteomes" id="UP000481087">
    <property type="component" value="Unassembled WGS sequence"/>
</dbReference>
<dbReference type="PANTHER" id="PTHR37422">
    <property type="entry name" value="TEICHURONIC ACID BIOSYNTHESIS PROTEIN TUAE"/>
    <property type="match status" value="1"/>
</dbReference>
<feature type="transmembrane region" description="Helical" evidence="5">
    <location>
        <begin position="180"/>
        <end position="205"/>
    </location>
</feature>
<feature type="transmembrane region" description="Helical" evidence="5">
    <location>
        <begin position="407"/>
        <end position="427"/>
    </location>
</feature>